<dbReference type="EMBL" id="SNRW01004331">
    <property type="protein sequence ID" value="KAA6387547.1"/>
    <property type="molecule type" value="Genomic_DNA"/>
</dbReference>
<evidence type="ECO:0008006" key="3">
    <source>
        <dbReference type="Google" id="ProtNLM"/>
    </source>
</evidence>
<comment type="caution">
    <text evidence="1">The sequence shown here is derived from an EMBL/GenBank/DDBJ whole genome shotgun (WGS) entry which is preliminary data.</text>
</comment>
<dbReference type="AlphaFoldDB" id="A0A5J4VY41"/>
<name>A0A5J4VY41_9EUKA</name>
<proteinExistence type="predicted"/>
<evidence type="ECO:0000313" key="2">
    <source>
        <dbReference type="Proteomes" id="UP000324800"/>
    </source>
</evidence>
<accession>A0A5J4VY41</accession>
<evidence type="ECO:0000313" key="1">
    <source>
        <dbReference type="EMBL" id="KAA6387547.1"/>
    </source>
</evidence>
<gene>
    <name evidence="1" type="ORF">EZS28_016926</name>
</gene>
<dbReference type="Proteomes" id="UP000324800">
    <property type="component" value="Unassembled WGS sequence"/>
</dbReference>
<reference evidence="1 2" key="1">
    <citation type="submission" date="2019-03" db="EMBL/GenBank/DDBJ databases">
        <title>Single cell metagenomics reveals metabolic interactions within the superorganism composed of flagellate Streblomastix strix and complex community of Bacteroidetes bacteria on its surface.</title>
        <authorList>
            <person name="Treitli S.C."/>
            <person name="Kolisko M."/>
            <person name="Husnik F."/>
            <person name="Keeling P."/>
            <person name="Hampl V."/>
        </authorList>
    </citation>
    <scope>NUCLEOTIDE SEQUENCE [LARGE SCALE GENOMIC DNA]</scope>
    <source>
        <strain evidence="1">ST1C</strain>
    </source>
</reference>
<organism evidence="1 2">
    <name type="scientific">Streblomastix strix</name>
    <dbReference type="NCBI Taxonomy" id="222440"/>
    <lineage>
        <taxon>Eukaryota</taxon>
        <taxon>Metamonada</taxon>
        <taxon>Preaxostyla</taxon>
        <taxon>Oxymonadida</taxon>
        <taxon>Streblomastigidae</taxon>
        <taxon>Streblomastix</taxon>
    </lineage>
</organism>
<sequence>METMQTIIPLVNKDCYLIRWDPTQAYNHMPESIEFLLYLAFRVEQNIYTNITLQFGLSIAYKIFTKVMKKNQVTESAGNEMCQCENSRLEIVYKIFGTYDFPPINESEKYGPLYTELVTKLKDLNYTGSRTNFDNV</sequence>
<dbReference type="OrthoDB" id="420169at2759"/>
<protein>
    <recommendedName>
        <fullName evidence="3">Reverse transcriptase domain-containing protein</fullName>
    </recommendedName>
</protein>